<accession>A0A6I4UQE4</accession>
<dbReference type="RefSeq" id="WP_160746067.1">
    <property type="nucleotide sequence ID" value="NZ_WTYK01000003.1"/>
</dbReference>
<comment type="caution">
    <text evidence="1">The sequence shown here is derived from an EMBL/GenBank/DDBJ whole genome shotgun (WGS) entry which is preliminary data.</text>
</comment>
<organism evidence="1 2">
    <name type="scientific">Croceibacterium soli</name>
    <dbReference type="NCBI Taxonomy" id="1739690"/>
    <lineage>
        <taxon>Bacteria</taxon>
        <taxon>Pseudomonadati</taxon>
        <taxon>Pseudomonadota</taxon>
        <taxon>Alphaproteobacteria</taxon>
        <taxon>Sphingomonadales</taxon>
        <taxon>Erythrobacteraceae</taxon>
        <taxon>Croceibacterium</taxon>
    </lineage>
</organism>
<keyword evidence="2" id="KW-1185">Reference proteome</keyword>
<sequence length="68" mass="7549">MGPPGNRIVSIPGTAVMVAEVTYDYQPLVSSTIFPLTETIRHESAFNVRGRRNNDLSNTQELARLECD</sequence>
<dbReference type="OrthoDB" id="7432392at2"/>
<gene>
    <name evidence="1" type="ORF">GRI75_06020</name>
</gene>
<proteinExistence type="predicted"/>
<dbReference type="Proteomes" id="UP000469159">
    <property type="component" value="Unassembled WGS sequence"/>
</dbReference>
<dbReference type="EMBL" id="WTYK01000003">
    <property type="protein sequence ID" value="MXP41200.1"/>
    <property type="molecule type" value="Genomic_DNA"/>
</dbReference>
<protein>
    <submittedName>
        <fullName evidence="1">Uncharacterized protein</fullName>
    </submittedName>
</protein>
<name>A0A6I4UQE4_9SPHN</name>
<evidence type="ECO:0000313" key="1">
    <source>
        <dbReference type="EMBL" id="MXP41200.1"/>
    </source>
</evidence>
<dbReference type="AlphaFoldDB" id="A0A6I4UQE4"/>
<reference evidence="1 2" key="1">
    <citation type="submission" date="2019-12" db="EMBL/GenBank/DDBJ databases">
        <title>Genomic-based taxomic classification of the family Erythrobacteraceae.</title>
        <authorList>
            <person name="Xu L."/>
        </authorList>
    </citation>
    <scope>NUCLEOTIDE SEQUENCE [LARGE SCALE GENOMIC DNA]</scope>
    <source>
        <strain evidence="1 2">MCCC 1K02066</strain>
    </source>
</reference>
<evidence type="ECO:0000313" key="2">
    <source>
        <dbReference type="Proteomes" id="UP000469159"/>
    </source>
</evidence>